<name>A0ABC8V215_9AQUA</name>
<proteinExistence type="predicted"/>
<dbReference type="AlphaFoldDB" id="A0ABC8V215"/>
<accession>A0ABC8V215</accession>
<gene>
    <name evidence="1" type="ORF">ILEXP_LOCUS57750</name>
</gene>
<evidence type="ECO:0000313" key="2">
    <source>
        <dbReference type="Proteomes" id="UP001642360"/>
    </source>
</evidence>
<evidence type="ECO:0008006" key="3">
    <source>
        <dbReference type="Google" id="ProtNLM"/>
    </source>
</evidence>
<comment type="caution">
    <text evidence="1">The sequence shown here is derived from an EMBL/GenBank/DDBJ whole genome shotgun (WGS) entry which is preliminary data.</text>
</comment>
<organism evidence="1 2">
    <name type="scientific">Ilex paraguariensis</name>
    <name type="common">yerba mate</name>
    <dbReference type="NCBI Taxonomy" id="185542"/>
    <lineage>
        <taxon>Eukaryota</taxon>
        <taxon>Viridiplantae</taxon>
        <taxon>Streptophyta</taxon>
        <taxon>Embryophyta</taxon>
        <taxon>Tracheophyta</taxon>
        <taxon>Spermatophyta</taxon>
        <taxon>Magnoliopsida</taxon>
        <taxon>eudicotyledons</taxon>
        <taxon>Gunneridae</taxon>
        <taxon>Pentapetalae</taxon>
        <taxon>asterids</taxon>
        <taxon>campanulids</taxon>
        <taxon>Aquifoliales</taxon>
        <taxon>Aquifoliaceae</taxon>
        <taxon>Ilex</taxon>
    </lineage>
</organism>
<sequence length="438" mass="49694">MRKKVIGLDDLLNDYYKEKSKVIERESKRAKAQQTYNSDEDEDAREVELSQCVNKCQEQMGRIGGEDEMSLWGLHVFGDQKTLPSLVFPELASCLLLQSFMNHELNILVELNTQRGETFLEGLLVDGWLFKLVCMCGLVEKSIAVWTFNLMVYSSKEVLRTSACDFWCAILSPKNECDVLRVKVEWLPSYSELKRALEIYGFLLDSSSKSLCNMEIVSADSDCAGPPQNIRAWIKYVAVCCQVRNLHEIFSTSEVEELVGMIICLFLDRQILGLSVILSECLLSVIRFFTVDEWNGSCEKIAKSLACRVPIDINCLRTVESISGIDACSKELRSAVAFQFLITCFGNKDLDAEEVLRLLISVNVKDKSCDLFKVYIHLCLTENWLLSNPMFKSKPVIYEMWGVYLRNCSCQIGSTDLRSFASKVRSKASYLLQGNANK</sequence>
<dbReference type="PANTHER" id="PTHR37212">
    <property type="entry name" value="ACTIN PROTEIN 2/3 COMPLEX SUBUNIT-LIKE PROTEIN"/>
    <property type="match status" value="1"/>
</dbReference>
<reference evidence="1 2" key="1">
    <citation type="submission" date="2024-02" db="EMBL/GenBank/DDBJ databases">
        <authorList>
            <person name="Vignale AGUSTIN F."/>
            <person name="Sosa J E."/>
            <person name="Modenutti C."/>
        </authorList>
    </citation>
    <scope>NUCLEOTIDE SEQUENCE [LARGE SCALE GENOMIC DNA]</scope>
</reference>
<dbReference type="PANTHER" id="PTHR37212:SF2">
    <property type="entry name" value="ACTIN PROTEIN 2_3 COMPLEX SUBUNIT-LIKE PROTEIN"/>
    <property type="match status" value="1"/>
</dbReference>
<protein>
    <recommendedName>
        <fullName evidence="3">Coiled-coil SMC6 And NSE5 INteracting (CANIN) domain-containing protein</fullName>
    </recommendedName>
</protein>
<dbReference type="EMBL" id="CAUOFW020009858">
    <property type="protein sequence ID" value="CAK9187242.1"/>
    <property type="molecule type" value="Genomic_DNA"/>
</dbReference>
<dbReference type="Proteomes" id="UP001642360">
    <property type="component" value="Unassembled WGS sequence"/>
</dbReference>
<keyword evidence="2" id="KW-1185">Reference proteome</keyword>
<evidence type="ECO:0000313" key="1">
    <source>
        <dbReference type="EMBL" id="CAK9187242.1"/>
    </source>
</evidence>